<protein>
    <submittedName>
        <fullName evidence="1">Uncharacterized protein</fullName>
    </submittedName>
</protein>
<keyword evidence="2" id="KW-1185">Reference proteome</keyword>
<dbReference type="AlphaFoldDB" id="A0A0W0GKM8"/>
<dbReference type="Proteomes" id="UP000053947">
    <property type="component" value="Unassembled WGS sequence"/>
</dbReference>
<reference evidence="1 2" key="1">
    <citation type="submission" date="2015-06" db="EMBL/GenBank/DDBJ databases">
        <title>Genome sequence of the organohalide-respiring Dehalogenimonas alkenigignens type strain (IP3-3T).</title>
        <authorList>
            <person name="Key T.A."/>
            <person name="Richmond D.P."/>
            <person name="Bowman K.S."/>
            <person name="Cho Y.-J."/>
            <person name="Chun J."/>
            <person name="da Costa M.S."/>
            <person name="Rainey F.A."/>
            <person name="Moe W.M."/>
        </authorList>
    </citation>
    <scope>NUCLEOTIDE SEQUENCE [LARGE SCALE GENOMIC DNA]</scope>
    <source>
        <strain evidence="1 2">IP3-3</strain>
    </source>
</reference>
<dbReference type="OrthoDB" id="165366at2"/>
<dbReference type="STRING" id="1217799.DEALK_00300"/>
<accession>A0A0W0GKM8</accession>
<comment type="caution">
    <text evidence="1">The sequence shown here is derived from an EMBL/GenBank/DDBJ whole genome shotgun (WGS) entry which is preliminary data.</text>
</comment>
<proteinExistence type="predicted"/>
<dbReference type="EMBL" id="LFDV01000001">
    <property type="protein sequence ID" value="KTB49118.1"/>
    <property type="molecule type" value="Genomic_DNA"/>
</dbReference>
<gene>
    <name evidence="1" type="ORF">DEALK_00300</name>
</gene>
<sequence length="194" mass="22042">MPATSVNRIQFYNDLLEKDFNAERIYSSEELLATVCDLTTQWEAGNVNAAELNAALKFVNHGLSLIASHHLSETVIPICYFSEFIPKSVELIYLLLTLSGFRARPTSILNPERQKTEFINGRFIVVTLPQYNHIILLDRFLKLLRGKDIRVLLGGNIFILKPELMDNYLSSCNFPPSILALPTILKDSLLEKME</sequence>
<dbReference type="RefSeq" id="WP_058437567.1">
    <property type="nucleotide sequence ID" value="NZ_KQ758903.1"/>
</dbReference>
<evidence type="ECO:0000313" key="2">
    <source>
        <dbReference type="Proteomes" id="UP000053947"/>
    </source>
</evidence>
<name>A0A0W0GKM8_9CHLR</name>
<evidence type="ECO:0000313" key="1">
    <source>
        <dbReference type="EMBL" id="KTB49118.1"/>
    </source>
</evidence>
<organism evidence="1 2">
    <name type="scientific">Dehalogenimonas alkenigignens</name>
    <dbReference type="NCBI Taxonomy" id="1217799"/>
    <lineage>
        <taxon>Bacteria</taxon>
        <taxon>Bacillati</taxon>
        <taxon>Chloroflexota</taxon>
        <taxon>Dehalococcoidia</taxon>
        <taxon>Dehalococcoidales</taxon>
        <taxon>Dehalococcoidaceae</taxon>
        <taxon>Dehalogenimonas</taxon>
    </lineage>
</organism>